<dbReference type="Proteomes" id="UP000609879">
    <property type="component" value="Unassembled WGS sequence"/>
</dbReference>
<keyword evidence="10" id="KW-1133">Transmembrane helix</keyword>
<proteinExistence type="predicted"/>
<dbReference type="SUPFAM" id="SSF55874">
    <property type="entry name" value="ATPase domain of HSP90 chaperone/DNA topoisomerase II/histidine kinase"/>
    <property type="match status" value="1"/>
</dbReference>
<dbReference type="Pfam" id="PF02518">
    <property type="entry name" value="HATPase_c"/>
    <property type="match status" value="1"/>
</dbReference>
<dbReference type="InterPro" id="IPR050482">
    <property type="entry name" value="Sensor_HK_TwoCompSys"/>
</dbReference>
<evidence type="ECO:0000313" key="12">
    <source>
        <dbReference type="EMBL" id="GID74547.1"/>
    </source>
</evidence>
<evidence type="ECO:0000256" key="10">
    <source>
        <dbReference type="SAM" id="Phobius"/>
    </source>
</evidence>
<evidence type="ECO:0000256" key="3">
    <source>
        <dbReference type="ARBA" id="ARBA00022553"/>
    </source>
</evidence>
<keyword evidence="3" id="KW-0597">Phosphoprotein</keyword>
<keyword evidence="8" id="KW-0902">Two-component regulatory system</keyword>
<feature type="region of interest" description="Disordered" evidence="9">
    <location>
        <begin position="261"/>
        <end position="293"/>
    </location>
</feature>
<dbReference type="PANTHER" id="PTHR24421">
    <property type="entry name" value="NITRATE/NITRITE SENSOR PROTEIN NARX-RELATED"/>
    <property type="match status" value="1"/>
</dbReference>
<comment type="catalytic activity">
    <reaction evidence="1">
        <text>ATP + protein L-histidine = ADP + protein N-phospho-L-histidine.</text>
        <dbReference type="EC" id="2.7.13.3"/>
    </reaction>
</comment>
<accession>A0ABQ3Y3H5</accession>
<feature type="domain" description="Histidine kinase/HSP90-like ATPase" evidence="11">
    <location>
        <begin position="175"/>
        <end position="268"/>
    </location>
</feature>
<evidence type="ECO:0000256" key="5">
    <source>
        <dbReference type="ARBA" id="ARBA00022741"/>
    </source>
</evidence>
<dbReference type="CDD" id="cd16917">
    <property type="entry name" value="HATPase_UhpB-NarQ-NarX-like"/>
    <property type="match status" value="1"/>
</dbReference>
<dbReference type="SMART" id="SM00387">
    <property type="entry name" value="HATPase_c"/>
    <property type="match status" value="1"/>
</dbReference>
<dbReference type="EMBL" id="BOMI01000062">
    <property type="protein sequence ID" value="GID74547.1"/>
    <property type="molecule type" value="Genomic_DNA"/>
</dbReference>
<evidence type="ECO:0000259" key="11">
    <source>
        <dbReference type="SMART" id="SM00387"/>
    </source>
</evidence>
<reference evidence="12 13" key="1">
    <citation type="submission" date="2021-01" db="EMBL/GenBank/DDBJ databases">
        <title>Whole genome shotgun sequence of Actinoplanes deccanensis NBRC 13994.</title>
        <authorList>
            <person name="Komaki H."/>
            <person name="Tamura T."/>
        </authorList>
    </citation>
    <scope>NUCLEOTIDE SEQUENCE [LARGE SCALE GENOMIC DNA]</scope>
    <source>
        <strain evidence="12 13">NBRC 13994</strain>
    </source>
</reference>
<dbReference type="PANTHER" id="PTHR24421:SF10">
    <property type="entry name" value="NITRATE_NITRITE SENSOR PROTEIN NARQ"/>
    <property type="match status" value="1"/>
</dbReference>
<dbReference type="Gene3D" id="3.30.565.10">
    <property type="entry name" value="Histidine kinase-like ATPase, C-terminal domain"/>
    <property type="match status" value="1"/>
</dbReference>
<name>A0ABQ3Y3H5_9ACTN</name>
<keyword evidence="13" id="KW-1185">Reference proteome</keyword>
<dbReference type="Pfam" id="PF07730">
    <property type="entry name" value="HisKA_3"/>
    <property type="match status" value="1"/>
</dbReference>
<keyword evidence="10" id="KW-0472">Membrane</keyword>
<sequence length="293" mass="29805">MPVLAVVVTVAAMAMVTTGSRGAAAAVVPPVLVGASLAAALWAIRRWRADRADYEARLTAWAASEAVLAERLRIAGDLHDVVSHGLGLITVRAAATRHAGKPAEVDAALADIEEASRTATAELRRMLTVLRGPATGEPRTPADTLESLPEIVRAATVMGLRPHLTTGDLGTVSPGVQLAVCRAVREGLSNAARHAGPTDVRIGVHRDGAAVTVTVADGGPGPAGWRAAPGAGHGLLGLRERITALGGTLRAGPVDGGFRLTARIPDEPPARTGDSPPGRTGDELAARLSGGAS</sequence>
<keyword evidence="10" id="KW-0812">Transmembrane</keyword>
<evidence type="ECO:0000256" key="1">
    <source>
        <dbReference type="ARBA" id="ARBA00000085"/>
    </source>
</evidence>
<keyword evidence="7" id="KW-0067">ATP-binding</keyword>
<gene>
    <name evidence="12" type="ORF">Ade02nite_31880</name>
</gene>
<evidence type="ECO:0000256" key="7">
    <source>
        <dbReference type="ARBA" id="ARBA00022840"/>
    </source>
</evidence>
<feature type="transmembrane region" description="Helical" evidence="10">
    <location>
        <begin position="24"/>
        <end position="44"/>
    </location>
</feature>
<evidence type="ECO:0000256" key="9">
    <source>
        <dbReference type="SAM" id="MobiDB-lite"/>
    </source>
</evidence>
<dbReference type="InterPro" id="IPR036890">
    <property type="entry name" value="HATPase_C_sf"/>
</dbReference>
<evidence type="ECO:0000313" key="13">
    <source>
        <dbReference type="Proteomes" id="UP000609879"/>
    </source>
</evidence>
<evidence type="ECO:0000256" key="8">
    <source>
        <dbReference type="ARBA" id="ARBA00023012"/>
    </source>
</evidence>
<dbReference type="InterPro" id="IPR011712">
    <property type="entry name" value="Sig_transdc_His_kin_sub3_dim/P"/>
</dbReference>
<dbReference type="InterPro" id="IPR003594">
    <property type="entry name" value="HATPase_dom"/>
</dbReference>
<evidence type="ECO:0000256" key="6">
    <source>
        <dbReference type="ARBA" id="ARBA00022777"/>
    </source>
</evidence>
<dbReference type="Gene3D" id="1.20.5.1930">
    <property type="match status" value="1"/>
</dbReference>
<protein>
    <recommendedName>
        <fullName evidence="2">histidine kinase</fullName>
        <ecNumber evidence="2">2.7.13.3</ecNumber>
    </recommendedName>
</protein>
<dbReference type="EC" id="2.7.13.3" evidence="2"/>
<keyword evidence="4" id="KW-0808">Transferase</keyword>
<evidence type="ECO:0000256" key="2">
    <source>
        <dbReference type="ARBA" id="ARBA00012438"/>
    </source>
</evidence>
<keyword evidence="6" id="KW-0418">Kinase</keyword>
<comment type="caution">
    <text evidence="12">The sequence shown here is derived from an EMBL/GenBank/DDBJ whole genome shotgun (WGS) entry which is preliminary data.</text>
</comment>
<evidence type="ECO:0000256" key="4">
    <source>
        <dbReference type="ARBA" id="ARBA00022679"/>
    </source>
</evidence>
<keyword evidence="5" id="KW-0547">Nucleotide-binding</keyword>
<organism evidence="12 13">
    <name type="scientific">Paractinoplanes deccanensis</name>
    <dbReference type="NCBI Taxonomy" id="113561"/>
    <lineage>
        <taxon>Bacteria</taxon>
        <taxon>Bacillati</taxon>
        <taxon>Actinomycetota</taxon>
        <taxon>Actinomycetes</taxon>
        <taxon>Micromonosporales</taxon>
        <taxon>Micromonosporaceae</taxon>
        <taxon>Paractinoplanes</taxon>
    </lineage>
</organism>